<dbReference type="Proteomes" id="UP000000343">
    <property type="component" value="Chromosome"/>
</dbReference>
<sequence length="193" mass="21502">MSKTPSYIDRSSLPASFPTNSHSPIFWEQLGRTIATFGFLEEILGKAIFVLTGTRSYGESEIEDAFENWTIVLEKALSDTLKPLAKTYGQALKSHHDPTPQNIDGLIQKIEDAADIRNILCHASWHIPDADGRSLPFFVNRRKEVVTMKLNTLGLLQIQEKVVELACDVIDTITQMGFQFPGSGGIGEKLWPL</sequence>
<keyword evidence="2" id="KW-1185">Reference proteome</keyword>
<accession>E8WXF4</accession>
<gene>
    <name evidence="1" type="ordered locus">AciX9_0415</name>
</gene>
<protein>
    <recommendedName>
        <fullName evidence="3">RiboL-PSP-HEPN domain-containing protein</fullName>
    </recommendedName>
</protein>
<dbReference type="AlphaFoldDB" id="E8WXF4"/>
<evidence type="ECO:0000313" key="2">
    <source>
        <dbReference type="Proteomes" id="UP000000343"/>
    </source>
</evidence>
<dbReference type="EMBL" id="CP002480">
    <property type="protein sequence ID" value="ADW67487.1"/>
    <property type="molecule type" value="Genomic_DNA"/>
</dbReference>
<name>E8WXF4_GRATM</name>
<dbReference type="KEGG" id="acm:AciX9_0415"/>
<dbReference type="HOGENOM" id="CLU_103322_0_0_0"/>
<dbReference type="RefSeq" id="WP_013578815.1">
    <property type="nucleotide sequence ID" value="NC_015064.1"/>
</dbReference>
<evidence type="ECO:0000313" key="1">
    <source>
        <dbReference type="EMBL" id="ADW67487.1"/>
    </source>
</evidence>
<evidence type="ECO:0008006" key="3">
    <source>
        <dbReference type="Google" id="ProtNLM"/>
    </source>
</evidence>
<proteinExistence type="predicted"/>
<dbReference type="OrthoDB" id="571485at2"/>
<dbReference type="eggNOG" id="ENOG50323H2">
    <property type="taxonomic scope" value="Bacteria"/>
</dbReference>
<dbReference type="PaxDb" id="1198114-AciX9_0415"/>
<reference evidence="2" key="1">
    <citation type="submission" date="2011-01" db="EMBL/GenBank/DDBJ databases">
        <title>Complete sequence of chromosome of Acidobacterium sp. MP5ACTX9.</title>
        <authorList>
            <consortium name="US DOE Joint Genome Institute"/>
            <person name="Lucas S."/>
            <person name="Copeland A."/>
            <person name="Lapidus A."/>
            <person name="Cheng J.-F."/>
            <person name="Goodwin L."/>
            <person name="Pitluck S."/>
            <person name="Teshima H."/>
            <person name="Detter J.C."/>
            <person name="Han C."/>
            <person name="Tapia R."/>
            <person name="Land M."/>
            <person name="Hauser L."/>
            <person name="Kyrpides N."/>
            <person name="Ivanova N."/>
            <person name="Ovchinnikova G."/>
            <person name="Pagani I."/>
            <person name="Rawat S.R."/>
            <person name="Mannisto M."/>
            <person name="Haggblom M.M."/>
            <person name="Woyke T."/>
        </authorList>
    </citation>
    <scope>NUCLEOTIDE SEQUENCE [LARGE SCALE GENOMIC DNA]</scope>
    <source>
        <strain evidence="2">MP5ACTX9</strain>
    </source>
</reference>
<organism evidence="2">
    <name type="scientific">Granulicella tundricola (strain ATCC BAA-1859 / DSM 23138 / MP5ACTX9)</name>
    <dbReference type="NCBI Taxonomy" id="1198114"/>
    <lineage>
        <taxon>Bacteria</taxon>
        <taxon>Pseudomonadati</taxon>
        <taxon>Acidobacteriota</taxon>
        <taxon>Terriglobia</taxon>
        <taxon>Terriglobales</taxon>
        <taxon>Acidobacteriaceae</taxon>
        <taxon>Granulicella</taxon>
    </lineage>
</organism>